<dbReference type="PANTHER" id="PTHR33096">
    <property type="entry name" value="CXC2 DOMAIN-CONTAINING PROTEIN"/>
    <property type="match status" value="1"/>
</dbReference>
<dbReference type="Proteomes" id="UP001164743">
    <property type="component" value="Chromosome 3A"/>
</dbReference>
<sequence>MARTRYNSDRPETYARFRAGRNSYNQRQQLHHGQEEFCHENILDNPYNHPQEEDTSDDEENDNDERNWVVLTEEEPVNPIDAAIKARKAQHRQQARQYDYLAMIQSLHSVYLVLKYKTNDWTGSNTFYDFRNCNCLPHTKTSRPVDLVDVSVYWLCRKFGNAVKRRRETRSLLAALLGLPNPHKRNGRKYTEGYFLKQWRKQREFQTAHTQEEDDRTQELVQLYKDEAALEHLRKRLQGPEIFLATEEELRVLLDQIVDKTEQLKRKAEALNRGNSTDQSAEKLEEERLLLLLWDAKSDLFVQAVHLRAEREPILNSKNMGTRLGTKLKEKIYKSIAARRPAVVKLINYFNSCHANRIQEEFQLISQELSRAVGWAISQNNLLRSNIRYIHALYLSSETDDTRPPDEHIDSLPMAGMTYRQKLKCINQELRLRLSTHKVLVQDRSDDVMWLWDKCQPPQNKPNISEWIRLAECSRSDAGVNLEVPDIDEELEDVLLDNEGDDGDYDEDDWVDEIGYDDTPEVAPPLPAKVAPPLPQESEARISSPVPEELNVPDRSAPSIPE</sequence>
<dbReference type="PANTHER" id="PTHR33096:SF1">
    <property type="entry name" value="CXC1-LIKE CYSTEINE CLUSTER ASSOCIATED WITH KDZ TRANSPOSASES DOMAIN-CONTAINING PROTEIN"/>
    <property type="match status" value="1"/>
</dbReference>
<evidence type="ECO:0000313" key="2">
    <source>
        <dbReference type="EMBL" id="WAQ82829.1"/>
    </source>
</evidence>
<protein>
    <recommendedName>
        <fullName evidence="4">CxC1-like cysteine cluster associated with KDZ transposases domain-containing protein</fullName>
    </recommendedName>
</protein>
<feature type="compositionally biased region" description="Acidic residues" evidence="1">
    <location>
        <begin position="498"/>
        <end position="520"/>
    </location>
</feature>
<evidence type="ECO:0008006" key="4">
    <source>
        <dbReference type="Google" id="ProtNLM"/>
    </source>
</evidence>
<feature type="region of interest" description="Disordered" evidence="1">
    <location>
        <begin position="498"/>
        <end position="562"/>
    </location>
</feature>
<dbReference type="EMBL" id="CP110423">
    <property type="protein sequence ID" value="WAQ82829.1"/>
    <property type="molecule type" value="Genomic_DNA"/>
</dbReference>
<proteinExistence type="predicted"/>
<reference evidence="2" key="1">
    <citation type="submission" date="2022-10" db="EMBL/GenBank/DDBJ databases">
        <title>Puccinia triticina Genome sequencing and assembly.</title>
        <authorList>
            <person name="Li C."/>
        </authorList>
    </citation>
    <scope>NUCLEOTIDE SEQUENCE</scope>
    <source>
        <strain evidence="2">Pt15</strain>
    </source>
</reference>
<dbReference type="RefSeq" id="XP_053018384.1">
    <property type="nucleotide sequence ID" value="XM_053167137.1"/>
</dbReference>
<accession>A0ABY7CCB6</accession>
<organism evidence="2 3">
    <name type="scientific">Puccinia triticina</name>
    <dbReference type="NCBI Taxonomy" id="208348"/>
    <lineage>
        <taxon>Eukaryota</taxon>
        <taxon>Fungi</taxon>
        <taxon>Dikarya</taxon>
        <taxon>Basidiomycota</taxon>
        <taxon>Pucciniomycotina</taxon>
        <taxon>Pucciniomycetes</taxon>
        <taxon>Pucciniales</taxon>
        <taxon>Pucciniaceae</taxon>
        <taxon>Puccinia</taxon>
    </lineage>
</organism>
<feature type="compositionally biased region" description="Pro residues" evidence="1">
    <location>
        <begin position="522"/>
        <end position="535"/>
    </location>
</feature>
<keyword evidence="3" id="KW-1185">Reference proteome</keyword>
<feature type="compositionally biased region" description="Acidic residues" evidence="1">
    <location>
        <begin position="53"/>
        <end position="63"/>
    </location>
</feature>
<evidence type="ECO:0000256" key="1">
    <source>
        <dbReference type="SAM" id="MobiDB-lite"/>
    </source>
</evidence>
<dbReference type="GeneID" id="77808032"/>
<gene>
    <name evidence="2" type="ORF">PtA15_3A193</name>
</gene>
<feature type="compositionally biased region" description="Basic and acidic residues" evidence="1">
    <location>
        <begin position="32"/>
        <end position="42"/>
    </location>
</feature>
<feature type="region of interest" description="Disordered" evidence="1">
    <location>
        <begin position="1"/>
        <end position="63"/>
    </location>
</feature>
<feature type="compositionally biased region" description="Basic and acidic residues" evidence="1">
    <location>
        <begin position="1"/>
        <end position="15"/>
    </location>
</feature>
<evidence type="ECO:0000313" key="3">
    <source>
        <dbReference type="Proteomes" id="UP001164743"/>
    </source>
</evidence>
<name>A0ABY7CCB6_9BASI</name>